<proteinExistence type="inferred from homology"/>
<keyword evidence="4" id="KW-0862">Zinc</keyword>
<organism evidence="7 8">
    <name type="scientific">Cellulomonas humilata</name>
    <dbReference type="NCBI Taxonomy" id="144055"/>
    <lineage>
        <taxon>Bacteria</taxon>
        <taxon>Bacillati</taxon>
        <taxon>Actinomycetota</taxon>
        <taxon>Actinomycetes</taxon>
        <taxon>Micrococcales</taxon>
        <taxon>Cellulomonadaceae</taxon>
        <taxon>Cellulomonas</taxon>
    </lineage>
</organism>
<dbReference type="GO" id="GO:0006152">
    <property type="term" value="P:purine nucleoside catabolic process"/>
    <property type="evidence" value="ECO:0007669"/>
    <property type="project" value="TreeGrafter"/>
</dbReference>
<dbReference type="Gene3D" id="3.40.140.10">
    <property type="entry name" value="Cytidine Deaminase, domain 2"/>
    <property type="match status" value="1"/>
</dbReference>
<evidence type="ECO:0000256" key="3">
    <source>
        <dbReference type="ARBA" id="ARBA00022801"/>
    </source>
</evidence>
<feature type="domain" description="CMP/dCMP-type deaminase" evidence="6">
    <location>
        <begin position="37"/>
        <end position="150"/>
    </location>
</feature>
<name>A0A7Y6A3R2_9CELL</name>
<dbReference type="Pfam" id="PF00383">
    <property type="entry name" value="dCMP_cyt_deam_1"/>
    <property type="match status" value="1"/>
</dbReference>
<dbReference type="PANTHER" id="PTHR11079:SF161">
    <property type="entry name" value="CMP_DCMP-TYPE DEAMINASE DOMAIN-CONTAINING PROTEIN"/>
    <property type="match status" value="1"/>
</dbReference>
<evidence type="ECO:0000256" key="2">
    <source>
        <dbReference type="ARBA" id="ARBA00022723"/>
    </source>
</evidence>
<dbReference type="CDD" id="cd01285">
    <property type="entry name" value="nucleoside_deaminase"/>
    <property type="match status" value="1"/>
</dbReference>
<sequence length="191" mass="20653">MPGSARWAPRDRASRLGPGHDGLLRPRPHQRGPRVTPEDESWLSQAVALATANVADGGGPFGAVIVRAGVVIGVGQNRVTRDNDPTAHAEVQAIRAACRTIENFSLEGATVYTSCEPCPLCLAACLWARVDRVVFAADRHDAARAGFDDSAFYDLFSSHPDTWPMPVTGHRVPTASDPMDAWLARPTRIEY</sequence>
<accession>A0A7Y6A3R2</accession>
<dbReference type="GO" id="GO:0047974">
    <property type="term" value="F:guanosine deaminase activity"/>
    <property type="evidence" value="ECO:0007669"/>
    <property type="project" value="TreeGrafter"/>
</dbReference>
<protein>
    <submittedName>
        <fullName evidence="7">Nucleoside deaminase</fullName>
    </submittedName>
</protein>
<evidence type="ECO:0000256" key="1">
    <source>
        <dbReference type="ARBA" id="ARBA00006576"/>
    </source>
</evidence>
<keyword evidence="3" id="KW-0378">Hydrolase</keyword>
<dbReference type="GO" id="GO:0046872">
    <property type="term" value="F:metal ion binding"/>
    <property type="evidence" value="ECO:0007669"/>
    <property type="project" value="UniProtKB-KW"/>
</dbReference>
<evidence type="ECO:0000256" key="4">
    <source>
        <dbReference type="ARBA" id="ARBA00022833"/>
    </source>
</evidence>
<dbReference type="FunFam" id="3.40.140.10:FF:000011">
    <property type="entry name" value="tRNA-specific adenosine deaminase"/>
    <property type="match status" value="1"/>
</dbReference>
<keyword evidence="2" id="KW-0479">Metal-binding</keyword>
<evidence type="ECO:0000256" key="5">
    <source>
        <dbReference type="SAM" id="MobiDB-lite"/>
    </source>
</evidence>
<dbReference type="PROSITE" id="PS51747">
    <property type="entry name" value="CYT_DCMP_DEAMINASES_2"/>
    <property type="match status" value="1"/>
</dbReference>
<dbReference type="PANTHER" id="PTHR11079">
    <property type="entry name" value="CYTOSINE DEAMINASE FAMILY MEMBER"/>
    <property type="match status" value="1"/>
</dbReference>
<evidence type="ECO:0000259" key="6">
    <source>
        <dbReference type="PROSITE" id="PS51747"/>
    </source>
</evidence>
<evidence type="ECO:0000313" key="8">
    <source>
        <dbReference type="Proteomes" id="UP000565724"/>
    </source>
</evidence>
<evidence type="ECO:0000313" key="7">
    <source>
        <dbReference type="EMBL" id="NUU18543.1"/>
    </source>
</evidence>
<keyword evidence="8" id="KW-1185">Reference proteome</keyword>
<comment type="caution">
    <text evidence="7">The sequence shown here is derived from an EMBL/GenBank/DDBJ whole genome shotgun (WGS) entry which is preliminary data.</text>
</comment>
<dbReference type="InterPro" id="IPR016193">
    <property type="entry name" value="Cytidine_deaminase-like"/>
</dbReference>
<dbReference type="Proteomes" id="UP000565724">
    <property type="component" value="Unassembled WGS sequence"/>
</dbReference>
<feature type="region of interest" description="Disordered" evidence="5">
    <location>
        <begin position="1"/>
        <end position="38"/>
    </location>
</feature>
<dbReference type="SUPFAM" id="SSF53927">
    <property type="entry name" value="Cytidine deaminase-like"/>
    <property type="match status" value="1"/>
</dbReference>
<gene>
    <name evidence="7" type="ORF">HP550_14905</name>
</gene>
<dbReference type="AlphaFoldDB" id="A0A7Y6A3R2"/>
<dbReference type="InterPro" id="IPR002125">
    <property type="entry name" value="CMP_dCMP_dom"/>
</dbReference>
<reference evidence="7 8" key="1">
    <citation type="submission" date="2020-05" db="EMBL/GenBank/DDBJ databases">
        <title>Genome Sequencing of Type Strains.</title>
        <authorList>
            <person name="Lemaire J.F."/>
            <person name="Inderbitzin P."/>
            <person name="Gregorio O.A."/>
            <person name="Collins S.B."/>
            <person name="Wespe N."/>
            <person name="Knight-Connoni V."/>
        </authorList>
    </citation>
    <scope>NUCLEOTIDE SEQUENCE [LARGE SCALE GENOMIC DNA]</scope>
    <source>
        <strain evidence="7 8">ATCC 25174</strain>
    </source>
</reference>
<dbReference type="EMBL" id="JABMCI010000068">
    <property type="protein sequence ID" value="NUU18543.1"/>
    <property type="molecule type" value="Genomic_DNA"/>
</dbReference>
<comment type="similarity">
    <text evidence="1">Belongs to the cytidine and deoxycytidylate deaminase family.</text>
</comment>